<dbReference type="PANTHER" id="PTHR47377">
    <property type="entry name" value="RHODANESE-LIKE DOMAIN-CONTAINING PROTEIN 4, CHLOROPLASTIC"/>
    <property type="match status" value="1"/>
</dbReference>
<evidence type="ECO:0000313" key="3">
    <source>
        <dbReference type="Proteomes" id="UP001296873"/>
    </source>
</evidence>
<evidence type="ECO:0000259" key="1">
    <source>
        <dbReference type="PROSITE" id="PS50206"/>
    </source>
</evidence>
<evidence type="ECO:0000313" key="2">
    <source>
        <dbReference type="EMBL" id="MBK1667538.1"/>
    </source>
</evidence>
<dbReference type="Pfam" id="PF00581">
    <property type="entry name" value="Rhodanese"/>
    <property type="match status" value="1"/>
</dbReference>
<dbReference type="SMART" id="SM00450">
    <property type="entry name" value="RHOD"/>
    <property type="match status" value="1"/>
</dbReference>
<dbReference type="RefSeq" id="WP_200339695.1">
    <property type="nucleotide sequence ID" value="NZ_NRRL01000008.1"/>
</dbReference>
<reference evidence="2 3" key="1">
    <citation type="journal article" date="2020" name="Microorganisms">
        <title>Osmotic Adaptation and Compatible Solute Biosynthesis of Phototrophic Bacteria as Revealed from Genome Analyses.</title>
        <authorList>
            <person name="Imhoff J.F."/>
            <person name="Rahn T."/>
            <person name="Kunzel S."/>
            <person name="Keller A."/>
            <person name="Neulinger S.C."/>
        </authorList>
    </citation>
    <scope>NUCLEOTIDE SEQUENCE [LARGE SCALE GENOMIC DNA]</scope>
    <source>
        <strain evidence="2 3">DSM 9895</strain>
    </source>
</reference>
<dbReference type="PANTHER" id="PTHR47377:SF1">
    <property type="entry name" value="RHODANESE-LIKE DOMAIN-CONTAINING PROTEIN 4, CHLOROPLASTIC"/>
    <property type="match status" value="1"/>
</dbReference>
<dbReference type="SUPFAM" id="SSF52821">
    <property type="entry name" value="Rhodanese/Cell cycle control phosphatase"/>
    <property type="match status" value="1"/>
</dbReference>
<protein>
    <submittedName>
        <fullName evidence="2">Sulfurtransferase</fullName>
    </submittedName>
</protein>
<organism evidence="2 3">
    <name type="scientific">Rhodovibrio sodomensis</name>
    <dbReference type="NCBI Taxonomy" id="1088"/>
    <lineage>
        <taxon>Bacteria</taxon>
        <taxon>Pseudomonadati</taxon>
        <taxon>Pseudomonadota</taxon>
        <taxon>Alphaproteobacteria</taxon>
        <taxon>Rhodospirillales</taxon>
        <taxon>Rhodovibrionaceae</taxon>
        <taxon>Rhodovibrio</taxon>
    </lineage>
</organism>
<dbReference type="Proteomes" id="UP001296873">
    <property type="component" value="Unassembled WGS sequence"/>
</dbReference>
<dbReference type="EMBL" id="NRRL01000008">
    <property type="protein sequence ID" value="MBK1667538.1"/>
    <property type="molecule type" value="Genomic_DNA"/>
</dbReference>
<keyword evidence="3" id="KW-1185">Reference proteome</keyword>
<dbReference type="Gene3D" id="3.40.250.10">
    <property type="entry name" value="Rhodanese-like domain"/>
    <property type="match status" value="1"/>
</dbReference>
<dbReference type="InterPro" id="IPR044240">
    <property type="entry name" value="STR4-like"/>
</dbReference>
<gene>
    <name evidence="2" type="ORF">CKO28_05770</name>
</gene>
<name>A0ABS1DCR9_9PROT</name>
<proteinExistence type="predicted"/>
<dbReference type="InterPro" id="IPR001763">
    <property type="entry name" value="Rhodanese-like_dom"/>
</dbReference>
<comment type="caution">
    <text evidence="2">The sequence shown here is derived from an EMBL/GenBank/DDBJ whole genome shotgun (WGS) entry which is preliminary data.</text>
</comment>
<accession>A0ABS1DCR9</accession>
<dbReference type="PROSITE" id="PS50206">
    <property type="entry name" value="RHODANESE_3"/>
    <property type="match status" value="1"/>
</dbReference>
<feature type="domain" description="Rhodanese" evidence="1">
    <location>
        <begin position="21"/>
        <end position="127"/>
    </location>
</feature>
<sequence length="141" mass="15401">MTEHGYAGDIAPDTAWEILQDDPTAKLVDVRTRPEITFVGQPDLSQLGKALVTVPWKTYPDMAANPRFVDDVAGAGVKPEDTVLLLCRSGQRSAAAAQALSARGFQRCYNVAEGFEGDKDTHGHRATHNGWKVRGLPWIQD</sequence>
<dbReference type="InterPro" id="IPR036873">
    <property type="entry name" value="Rhodanese-like_dom_sf"/>
</dbReference>